<evidence type="ECO:0000256" key="2">
    <source>
        <dbReference type="ARBA" id="ARBA00022723"/>
    </source>
</evidence>
<comment type="cofactor">
    <cofactor evidence="1">
        <name>Mg(2+)</name>
        <dbReference type="ChEBI" id="CHEBI:18420"/>
    </cofactor>
</comment>
<dbReference type="SFLD" id="SFLDG01129">
    <property type="entry name" value="C1.5:_HAD__Beta-PGM__Phosphata"/>
    <property type="match status" value="1"/>
</dbReference>
<organism evidence="5 6">
    <name type="scientific">Salirhabdus euzebyi</name>
    <dbReference type="NCBI Taxonomy" id="394506"/>
    <lineage>
        <taxon>Bacteria</taxon>
        <taxon>Bacillati</taxon>
        <taxon>Bacillota</taxon>
        <taxon>Bacilli</taxon>
        <taxon>Bacillales</taxon>
        <taxon>Bacillaceae</taxon>
        <taxon>Salirhabdus</taxon>
    </lineage>
</organism>
<dbReference type="GO" id="GO:0044281">
    <property type="term" value="P:small molecule metabolic process"/>
    <property type="evidence" value="ECO:0007669"/>
    <property type="project" value="UniProtKB-ARBA"/>
</dbReference>
<dbReference type="Proteomes" id="UP000581688">
    <property type="component" value="Unassembled WGS sequence"/>
</dbReference>
<dbReference type="Pfam" id="PF13419">
    <property type="entry name" value="HAD_2"/>
    <property type="match status" value="1"/>
</dbReference>
<dbReference type="Gene3D" id="1.10.150.520">
    <property type="match status" value="1"/>
</dbReference>
<dbReference type="EMBL" id="JACHGH010000002">
    <property type="protein sequence ID" value="MBB6452504.1"/>
    <property type="molecule type" value="Genomic_DNA"/>
</dbReference>
<evidence type="ECO:0000256" key="4">
    <source>
        <dbReference type="ARBA" id="ARBA00022842"/>
    </source>
</evidence>
<keyword evidence="3 5" id="KW-0378">Hydrolase</keyword>
<dbReference type="NCBIfam" id="TIGR01509">
    <property type="entry name" value="HAD-SF-IA-v3"/>
    <property type="match status" value="1"/>
</dbReference>
<dbReference type="InterPro" id="IPR023214">
    <property type="entry name" value="HAD_sf"/>
</dbReference>
<keyword evidence="4" id="KW-0460">Magnesium</keyword>
<dbReference type="PANTHER" id="PTHR46470">
    <property type="entry name" value="N-ACYLNEURAMINATE-9-PHOSPHATASE"/>
    <property type="match status" value="1"/>
</dbReference>
<evidence type="ECO:0000256" key="3">
    <source>
        <dbReference type="ARBA" id="ARBA00022801"/>
    </source>
</evidence>
<keyword evidence="6" id="KW-1185">Reference proteome</keyword>
<dbReference type="SFLD" id="SFLDS00003">
    <property type="entry name" value="Haloacid_Dehalogenase"/>
    <property type="match status" value="1"/>
</dbReference>
<reference evidence="5 6" key="1">
    <citation type="submission" date="2020-08" db="EMBL/GenBank/DDBJ databases">
        <title>Genomic Encyclopedia of Type Strains, Phase IV (KMG-IV): sequencing the most valuable type-strain genomes for metagenomic binning, comparative biology and taxonomic classification.</title>
        <authorList>
            <person name="Goeker M."/>
        </authorList>
    </citation>
    <scope>NUCLEOTIDE SEQUENCE [LARGE SCALE GENOMIC DNA]</scope>
    <source>
        <strain evidence="5 6">DSM 19612</strain>
    </source>
</reference>
<protein>
    <submittedName>
        <fullName evidence="5">Putative hydrolase of the HAD superfamily</fullName>
    </submittedName>
</protein>
<dbReference type="AlphaFoldDB" id="A0A841PX14"/>
<accession>A0A841PX14</accession>
<dbReference type="InterPro" id="IPR051400">
    <property type="entry name" value="HAD-like_hydrolase"/>
</dbReference>
<dbReference type="GO" id="GO:0016791">
    <property type="term" value="F:phosphatase activity"/>
    <property type="evidence" value="ECO:0007669"/>
    <property type="project" value="TreeGrafter"/>
</dbReference>
<evidence type="ECO:0000313" key="6">
    <source>
        <dbReference type="Proteomes" id="UP000581688"/>
    </source>
</evidence>
<dbReference type="RefSeq" id="WP_221452485.1">
    <property type="nucleotide sequence ID" value="NZ_CADDWK010000002.1"/>
</dbReference>
<dbReference type="NCBIfam" id="TIGR01549">
    <property type="entry name" value="HAD-SF-IA-v1"/>
    <property type="match status" value="1"/>
</dbReference>
<gene>
    <name evidence="5" type="ORF">HNQ94_000949</name>
</gene>
<dbReference type="InterPro" id="IPR041492">
    <property type="entry name" value="HAD_2"/>
</dbReference>
<dbReference type="Gene3D" id="3.40.50.1000">
    <property type="entry name" value="HAD superfamily/HAD-like"/>
    <property type="match status" value="1"/>
</dbReference>
<evidence type="ECO:0000313" key="5">
    <source>
        <dbReference type="EMBL" id="MBB6452504.1"/>
    </source>
</evidence>
<evidence type="ECO:0000256" key="1">
    <source>
        <dbReference type="ARBA" id="ARBA00001946"/>
    </source>
</evidence>
<dbReference type="SUPFAM" id="SSF56784">
    <property type="entry name" value="HAD-like"/>
    <property type="match status" value="1"/>
</dbReference>
<sequence length="230" mass="26805">MRGYKAILFDLDDTLLSRDQAVEKMFLIVLEKCYENVKHSAKREMLLKFKEYDNRCYGNNDKTIVLESFFDEFAPNDRLPRNYIQDFWNTNFPHCFSINQNTINIVNAIKMHVKVAIVTNGSTHRQKAKIMNTNLNSCFDVIIISEEVGISKPDKRIFNLALNKLKVQPEDALFVGDDIEKDIGGCQNANIKGIWFNPHKNKNDTKIKPYAEIDSLDRLFNYFMNQTQSY</sequence>
<proteinExistence type="predicted"/>
<dbReference type="InterPro" id="IPR036412">
    <property type="entry name" value="HAD-like_sf"/>
</dbReference>
<dbReference type="PANTHER" id="PTHR46470:SF2">
    <property type="entry name" value="GLYCERALDEHYDE 3-PHOSPHATE PHOSPHATASE"/>
    <property type="match status" value="1"/>
</dbReference>
<name>A0A841PX14_9BACI</name>
<comment type="caution">
    <text evidence="5">The sequence shown here is derived from an EMBL/GenBank/DDBJ whole genome shotgun (WGS) entry which is preliminary data.</text>
</comment>
<keyword evidence="2" id="KW-0479">Metal-binding</keyword>
<dbReference type="InterPro" id="IPR006439">
    <property type="entry name" value="HAD-SF_hydro_IA"/>
</dbReference>
<dbReference type="GO" id="GO:0046872">
    <property type="term" value="F:metal ion binding"/>
    <property type="evidence" value="ECO:0007669"/>
    <property type="project" value="UniProtKB-KW"/>
</dbReference>